<reference evidence="1 2" key="1">
    <citation type="submission" date="2020-08" db="EMBL/GenBank/DDBJ databases">
        <title>Genomic Encyclopedia of Type Strains, Phase IV (KMG-V): Genome sequencing to study the core and pangenomes of soil and plant-associated prokaryotes.</title>
        <authorList>
            <person name="Whitman W."/>
        </authorList>
    </citation>
    <scope>NUCLEOTIDE SEQUENCE [LARGE SCALE GENOMIC DNA]</scope>
    <source>
        <strain evidence="1 2">SEMIA 402</strain>
    </source>
</reference>
<protein>
    <submittedName>
        <fullName evidence="1">Uncharacterized protein</fullName>
    </submittedName>
</protein>
<dbReference type="AlphaFoldDB" id="A0A7W6RKM0"/>
<accession>A0A7W6RKM0</accession>
<evidence type="ECO:0000313" key="1">
    <source>
        <dbReference type="EMBL" id="MBB4274182.1"/>
    </source>
</evidence>
<comment type="caution">
    <text evidence="1">The sequence shown here is derived from an EMBL/GenBank/DDBJ whole genome shotgun (WGS) entry which is preliminary data.</text>
</comment>
<sequence>MPVLKNARHEKFAQALAKGKTACESTFTLEEATEE</sequence>
<gene>
    <name evidence="1" type="ORF">GGE12_001937</name>
</gene>
<dbReference type="Proteomes" id="UP000533641">
    <property type="component" value="Unassembled WGS sequence"/>
</dbReference>
<evidence type="ECO:0000313" key="2">
    <source>
        <dbReference type="Proteomes" id="UP000533641"/>
    </source>
</evidence>
<proteinExistence type="predicted"/>
<organism evidence="1 2">
    <name type="scientific">Rhizobium mongolense</name>
    <dbReference type="NCBI Taxonomy" id="57676"/>
    <lineage>
        <taxon>Bacteria</taxon>
        <taxon>Pseudomonadati</taxon>
        <taxon>Pseudomonadota</taxon>
        <taxon>Alphaproteobacteria</taxon>
        <taxon>Hyphomicrobiales</taxon>
        <taxon>Rhizobiaceae</taxon>
        <taxon>Rhizobium/Agrobacterium group</taxon>
        <taxon>Rhizobium</taxon>
    </lineage>
</organism>
<dbReference type="EMBL" id="JACIGM010000003">
    <property type="protein sequence ID" value="MBB4274182.1"/>
    <property type="molecule type" value="Genomic_DNA"/>
</dbReference>
<name>A0A7W6RKM0_9HYPH</name>